<dbReference type="FunFam" id="3.30.230.70:FF:000004">
    <property type="entry name" value="Exosome complex component Rrp41"/>
    <property type="match status" value="1"/>
</dbReference>
<dbReference type="SUPFAM" id="SSF54211">
    <property type="entry name" value="Ribosomal protein S5 domain 2-like"/>
    <property type="match status" value="1"/>
</dbReference>
<dbReference type="InterPro" id="IPR001247">
    <property type="entry name" value="ExoRNase_PH_dom1"/>
</dbReference>
<dbReference type="GO" id="GO:0016075">
    <property type="term" value="P:rRNA catabolic process"/>
    <property type="evidence" value="ECO:0007669"/>
    <property type="project" value="TreeGrafter"/>
</dbReference>
<dbReference type="InterPro" id="IPR050080">
    <property type="entry name" value="RNase_PH"/>
</dbReference>
<dbReference type="InterPro" id="IPR027408">
    <property type="entry name" value="PNPase/RNase_PH_dom_sf"/>
</dbReference>
<comment type="caution">
    <text evidence="12">The sequence shown here is derived from an EMBL/GenBank/DDBJ whole genome shotgun (WGS) entry which is preliminary data.</text>
</comment>
<organism evidence="12 13">
    <name type="scientific">Marine Group III euryarchaeote CG-Bathy1</name>
    <dbReference type="NCBI Taxonomy" id="1889001"/>
    <lineage>
        <taxon>Archaea</taxon>
        <taxon>Methanobacteriati</taxon>
        <taxon>Thermoplasmatota</taxon>
        <taxon>Thermoplasmata</taxon>
        <taxon>Candidatus Thermoprofundales</taxon>
    </lineage>
</organism>
<dbReference type="GO" id="GO:0000956">
    <property type="term" value="P:nuclear-transcribed mRNA catabolic process"/>
    <property type="evidence" value="ECO:0007669"/>
    <property type="project" value="UniProtKB-ARBA"/>
</dbReference>
<dbReference type="InterPro" id="IPR011807">
    <property type="entry name" value="Rrp41"/>
</dbReference>
<evidence type="ECO:0000259" key="11">
    <source>
        <dbReference type="Pfam" id="PF03725"/>
    </source>
</evidence>
<evidence type="ECO:0000256" key="3">
    <source>
        <dbReference type="ARBA" id="ARBA00022490"/>
    </source>
</evidence>
<dbReference type="GO" id="GO:0003723">
    <property type="term" value="F:RNA binding"/>
    <property type="evidence" value="ECO:0007669"/>
    <property type="project" value="TreeGrafter"/>
</dbReference>
<evidence type="ECO:0000256" key="4">
    <source>
        <dbReference type="ARBA" id="ARBA00022722"/>
    </source>
</evidence>
<dbReference type="InterPro" id="IPR020568">
    <property type="entry name" value="Ribosomal_Su5_D2-typ_SF"/>
</dbReference>
<dbReference type="PANTHER" id="PTHR11953:SF0">
    <property type="entry name" value="EXOSOME COMPLEX COMPONENT RRP41"/>
    <property type="match status" value="1"/>
</dbReference>
<name>A0A1J5T901_9ARCH</name>
<evidence type="ECO:0000256" key="2">
    <source>
        <dbReference type="ARBA" id="ARBA00006678"/>
    </source>
</evidence>
<evidence type="ECO:0000259" key="10">
    <source>
        <dbReference type="Pfam" id="PF01138"/>
    </source>
</evidence>
<dbReference type="InterPro" id="IPR015847">
    <property type="entry name" value="ExoRNase_PH_dom2"/>
</dbReference>
<evidence type="ECO:0000256" key="5">
    <source>
        <dbReference type="ARBA" id="ARBA00022801"/>
    </source>
</evidence>
<dbReference type="InterPro" id="IPR036345">
    <property type="entry name" value="ExoRNase_PH_dom2_sf"/>
</dbReference>
<accession>A0A1J5T901</accession>
<feature type="domain" description="Exoribonuclease phosphorolytic" evidence="10">
    <location>
        <begin position="24"/>
        <end position="153"/>
    </location>
</feature>
<evidence type="ECO:0000256" key="7">
    <source>
        <dbReference type="ARBA" id="ARBA00022839"/>
    </source>
</evidence>
<evidence type="ECO:0000313" key="13">
    <source>
        <dbReference type="Proteomes" id="UP000183815"/>
    </source>
</evidence>
<comment type="subunit">
    <text evidence="9">Component of the archaeal exosome complex. Forms a hexameric ring-like arrangement composed of 3 Rrp41-Rrp42 heterodimers. The hexameric ring associates with a trimer of Rrp4 and/or Csl4 subunits.</text>
</comment>
<evidence type="ECO:0000256" key="9">
    <source>
        <dbReference type="ARBA" id="ARBA00062149"/>
    </source>
</evidence>
<gene>
    <name evidence="12" type="ORF">BEU04_01255</name>
</gene>
<comment type="function">
    <text evidence="8">Catalytic component of the exosome, which is a complex involved in RNA degradation. Has 3'-&gt;5' exoribonuclease activity. Can also synthesize heteromeric RNA-tails.</text>
</comment>
<keyword evidence="7 12" id="KW-0269">Exonuclease</keyword>
<dbReference type="GO" id="GO:0000177">
    <property type="term" value="C:cytoplasmic exosome (RNase complex)"/>
    <property type="evidence" value="ECO:0007669"/>
    <property type="project" value="TreeGrafter"/>
</dbReference>
<keyword evidence="3" id="KW-0963">Cytoplasm</keyword>
<comment type="subcellular location">
    <subcellularLocation>
        <location evidence="1">Cytoplasm</location>
    </subcellularLocation>
</comment>
<feature type="domain" description="Exoribonuclease phosphorolytic" evidence="11">
    <location>
        <begin position="157"/>
        <end position="221"/>
    </location>
</feature>
<dbReference type="CDD" id="cd11366">
    <property type="entry name" value="RNase_PH_archRRP41"/>
    <property type="match status" value="1"/>
</dbReference>
<dbReference type="NCBIfam" id="TIGR02065">
    <property type="entry name" value="ECX1"/>
    <property type="match status" value="1"/>
</dbReference>
<dbReference type="Proteomes" id="UP000183815">
    <property type="component" value="Unassembled WGS sequence"/>
</dbReference>
<keyword evidence="4" id="KW-0540">Nuclease</keyword>
<comment type="similarity">
    <text evidence="2">Belongs to the RNase PH family.</text>
</comment>
<dbReference type="GO" id="GO:0010467">
    <property type="term" value="P:gene expression"/>
    <property type="evidence" value="ECO:0007669"/>
    <property type="project" value="UniProtKB-ARBA"/>
</dbReference>
<evidence type="ECO:0000256" key="8">
    <source>
        <dbReference type="ARBA" id="ARBA00058924"/>
    </source>
</evidence>
<keyword evidence="6" id="KW-0271">Exosome</keyword>
<evidence type="ECO:0000256" key="6">
    <source>
        <dbReference type="ARBA" id="ARBA00022835"/>
    </source>
</evidence>
<dbReference type="SUPFAM" id="SSF55666">
    <property type="entry name" value="Ribonuclease PH domain 2-like"/>
    <property type="match status" value="1"/>
</dbReference>
<sequence>MGGKFDKEFIDKKGKRMDGRAPNELRPLKIEAGVLDEADGSSYLEWGNNKVYCGVFGPIECHPRHKQKPDRAIIQARYNMAPFSVDDRKRPGLDRRSTEIGLLISEALERVVMVEKYPKAAIRVDIQVVEAHAGTRCAALTAASVAVADAGIPMKDLVPSCATGKVDGKVVLDLNKEEDNFGEADLPLAVLPSTEEVVLMQMDGELTPEEFEEAFDMAIEGCKQVYEIQRDALKRKYGGK</sequence>
<evidence type="ECO:0000256" key="1">
    <source>
        <dbReference type="ARBA" id="ARBA00004496"/>
    </source>
</evidence>
<proteinExistence type="inferred from homology"/>
<evidence type="ECO:0000313" key="12">
    <source>
        <dbReference type="EMBL" id="OIR16595.1"/>
    </source>
</evidence>
<dbReference type="EMBL" id="MIYU01000012">
    <property type="protein sequence ID" value="OIR16595.1"/>
    <property type="molecule type" value="Genomic_DNA"/>
</dbReference>
<dbReference type="GO" id="GO:0016896">
    <property type="term" value="F:RNA exonuclease activity, producing 5'-phosphomonoesters"/>
    <property type="evidence" value="ECO:0007669"/>
    <property type="project" value="InterPro"/>
</dbReference>
<dbReference type="Gene3D" id="3.30.230.70">
    <property type="entry name" value="GHMP Kinase, N-terminal domain"/>
    <property type="match status" value="1"/>
</dbReference>
<protein>
    <submittedName>
        <fullName evidence="12">Exosome complex exonuclease Rrp41</fullName>
    </submittedName>
</protein>
<dbReference type="Pfam" id="PF01138">
    <property type="entry name" value="RNase_PH"/>
    <property type="match status" value="1"/>
</dbReference>
<keyword evidence="5" id="KW-0378">Hydrolase</keyword>
<reference evidence="12 13" key="1">
    <citation type="submission" date="2016-08" db="EMBL/GenBank/DDBJ databases">
        <title>New Insights into Marine Group III Euryarchaeota, from dark to light.</title>
        <authorList>
            <person name="Haro-Moreno J.M."/>
            <person name="Rodriguez-Valera F."/>
            <person name="Lopez-Garcia P."/>
            <person name="Moreira D."/>
            <person name="Martin-Cuadrado A.B."/>
        </authorList>
    </citation>
    <scope>NUCLEOTIDE SEQUENCE [LARGE SCALE GENOMIC DNA]</scope>
    <source>
        <strain evidence="12">CG-Bathy1</strain>
    </source>
</reference>
<dbReference type="AlphaFoldDB" id="A0A1J5T901"/>
<dbReference type="Pfam" id="PF03725">
    <property type="entry name" value="RNase_PH_C"/>
    <property type="match status" value="1"/>
</dbReference>
<dbReference type="PANTHER" id="PTHR11953">
    <property type="entry name" value="EXOSOME COMPLEX COMPONENT"/>
    <property type="match status" value="1"/>
</dbReference>